<keyword evidence="1" id="KW-0813">Transport</keyword>
<evidence type="ECO:0000256" key="1">
    <source>
        <dbReference type="ARBA" id="ARBA00022448"/>
    </source>
</evidence>
<dbReference type="Pfam" id="PF00005">
    <property type="entry name" value="ABC_tran"/>
    <property type="match status" value="1"/>
</dbReference>
<dbReference type="GO" id="GO:0005886">
    <property type="term" value="C:plasma membrane"/>
    <property type="evidence" value="ECO:0007669"/>
    <property type="project" value="TreeGrafter"/>
</dbReference>
<name>A0A0J1ILW4_NIACI</name>
<reference evidence="5 6" key="1">
    <citation type="submission" date="2015-05" db="EMBL/GenBank/DDBJ databases">
        <title>Whole genome sequence and identification of bacterial endophytes from Costus igneus.</title>
        <authorList>
            <person name="Lee Y.P."/>
            <person name="Gan H.M."/>
            <person name="Eng W."/>
            <person name="Wheatley M.S."/>
            <person name="Caraballo A."/>
            <person name="Polter S."/>
            <person name="Savka M.A."/>
            <person name="Hudson A.O."/>
        </authorList>
    </citation>
    <scope>NUCLEOTIDE SEQUENCE [LARGE SCALE GENOMIC DNA]</scope>
    <source>
        <strain evidence="5 6">RIT379</strain>
    </source>
</reference>
<dbReference type="PANTHER" id="PTHR24220:SF86">
    <property type="entry name" value="ABC TRANSPORTER ABCH.1"/>
    <property type="match status" value="1"/>
</dbReference>
<dbReference type="AlphaFoldDB" id="A0A0J1ILW4"/>
<protein>
    <submittedName>
        <fullName evidence="5">ABC transporter</fullName>
    </submittedName>
</protein>
<dbReference type="Proteomes" id="UP000036045">
    <property type="component" value="Unassembled WGS sequence"/>
</dbReference>
<dbReference type="InterPro" id="IPR003593">
    <property type="entry name" value="AAA+_ATPase"/>
</dbReference>
<dbReference type="PROSITE" id="PS50893">
    <property type="entry name" value="ABC_TRANSPORTER_2"/>
    <property type="match status" value="1"/>
</dbReference>
<dbReference type="InterPro" id="IPR015854">
    <property type="entry name" value="ABC_transpr_LolD-like"/>
</dbReference>
<dbReference type="CDD" id="cd03255">
    <property type="entry name" value="ABC_MJ0796_LolCDE_FtsE"/>
    <property type="match status" value="1"/>
</dbReference>
<proteinExistence type="predicted"/>
<dbReference type="SUPFAM" id="SSF52540">
    <property type="entry name" value="P-loop containing nucleoside triphosphate hydrolases"/>
    <property type="match status" value="1"/>
</dbReference>
<sequence length="223" mass="25551">MVESLKVVNMTKKYSDDREIIKIKNFTVEKGTIHVIEGKSGSGKSTFLSIIGGLEFPTNGKVYYNNESFYDLPEQRQAEIRGHKFGFVFQSFHLIPELTVRENIELPLKLLKKREKQLKYSIDELSQELGIHFYLNKLPTFLSGGEQQRVAIARALITEPDILFADEPTGNLDQITTKSITSLLTKFNKERELSLIIVTHEKNLIQVPHFLYSMKNGVLEEMS</sequence>
<evidence type="ECO:0000313" key="5">
    <source>
        <dbReference type="EMBL" id="KLV26969.1"/>
    </source>
</evidence>
<gene>
    <name evidence="5" type="ORF">ABW02_08310</name>
</gene>
<dbReference type="RefSeq" id="WP_047941501.1">
    <property type="nucleotide sequence ID" value="NZ_CP053989.1"/>
</dbReference>
<keyword evidence="3" id="KW-0067">ATP-binding</keyword>
<evidence type="ECO:0000256" key="3">
    <source>
        <dbReference type="ARBA" id="ARBA00022840"/>
    </source>
</evidence>
<keyword evidence="6" id="KW-1185">Reference proteome</keyword>
<dbReference type="InterPro" id="IPR017871">
    <property type="entry name" value="ABC_transporter-like_CS"/>
</dbReference>
<dbReference type="PROSITE" id="PS00211">
    <property type="entry name" value="ABC_TRANSPORTER_1"/>
    <property type="match status" value="1"/>
</dbReference>
<comment type="caution">
    <text evidence="5">The sequence shown here is derived from an EMBL/GenBank/DDBJ whole genome shotgun (WGS) entry which is preliminary data.</text>
</comment>
<dbReference type="EMBL" id="LDPH01000006">
    <property type="protein sequence ID" value="KLV26969.1"/>
    <property type="molecule type" value="Genomic_DNA"/>
</dbReference>
<organism evidence="5 6">
    <name type="scientific">Niallia circulans</name>
    <name type="common">Bacillus circulans</name>
    <dbReference type="NCBI Taxonomy" id="1397"/>
    <lineage>
        <taxon>Bacteria</taxon>
        <taxon>Bacillati</taxon>
        <taxon>Bacillota</taxon>
        <taxon>Bacilli</taxon>
        <taxon>Bacillales</taxon>
        <taxon>Bacillaceae</taxon>
        <taxon>Niallia</taxon>
    </lineage>
</organism>
<dbReference type="InterPro" id="IPR017911">
    <property type="entry name" value="MacB-like_ATP-bd"/>
</dbReference>
<dbReference type="PANTHER" id="PTHR24220">
    <property type="entry name" value="IMPORT ATP-BINDING PROTEIN"/>
    <property type="match status" value="1"/>
</dbReference>
<dbReference type="InterPro" id="IPR003439">
    <property type="entry name" value="ABC_transporter-like_ATP-bd"/>
</dbReference>
<evidence type="ECO:0000313" key="6">
    <source>
        <dbReference type="Proteomes" id="UP000036045"/>
    </source>
</evidence>
<keyword evidence="2" id="KW-0547">Nucleotide-binding</keyword>
<feature type="domain" description="ABC transporter" evidence="4">
    <location>
        <begin position="5"/>
        <end position="222"/>
    </location>
</feature>
<dbReference type="InterPro" id="IPR027417">
    <property type="entry name" value="P-loop_NTPase"/>
</dbReference>
<dbReference type="SMART" id="SM00382">
    <property type="entry name" value="AAA"/>
    <property type="match status" value="1"/>
</dbReference>
<dbReference type="GO" id="GO:0022857">
    <property type="term" value="F:transmembrane transporter activity"/>
    <property type="evidence" value="ECO:0007669"/>
    <property type="project" value="TreeGrafter"/>
</dbReference>
<dbReference type="PATRIC" id="fig|1397.4.peg.4833"/>
<accession>A0A0J1ILW4</accession>
<dbReference type="GeneID" id="56348773"/>
<dbReference type="Gene3D" id="3.40.50.300">
    <property type="entry name" value="P-loop containing nucleotide triphosphate hydrolases"/>
    <property type="match status" value="1"/>
</dbReference>
<dbReference type="GO" id="GO:0005524">
    <property type="term" value="F:ATP binding"/>
    <property type="evidence" value="ECO:0007669"/>
    <property type="project" value="UniProtKB-KW"/>
</dbReference>
<evidence type="ECO:0000259" key="4">
    <source>
        <dbReference type="PROSITE" id="PS50893"/>
    </source>
</evidence>
<evidence type="ECO:0000256" key="2">
    <source>
        <dbReference type="ARBA" id="ARBA00022741"/>
    </source>
</evidence>
<dbReference type="GO" id="GO:0016887">
    <property type="term" value="F:ATP hydrolysis activity"/>
    <property type="evidence" value="ECO:0007669"/>
    <property type="project" value="InterPro"/>
</dbReference>